<evidence type="ECO:0000256" key="6">
    <source>
        <dbReference type="ARBA" id="ARBA00022553"/>
    </source>
</evidence>
<evidence type="ECO:0000313" key="19">
    <source>
        <dbReference type="EMBL" id="SDH94276.1"/>
    </source>
</evidence>
<dbReference type="PANTHER" id="PTHR43047:SF64">
    <property type="entry name" value="HISTIDINE KINASE CONTAINING CHEY-HOMOLOGOUS RECEIVER DOMAIN AND PAS DOMAIN-RELATED"/>
    <property type="match status" value="1"/>
</dbReference>
<sequence>MPNFVKRLWRWRYDWLPITVLLTGIGLLMVIGASIAWRGTQEMRTLASSRSDNLVWTVTQTEVEFLQLENAVQMQMLEGTGTAADLREVFDVFYSRLATLRVSPLYQEHISAAGEIDRLERFSARIDSLLPLIDSDDYILLDSAPQLLAALEESRGELRALASRVTQTVAERHEAMRTDIFKALRNLAYVVVALLVLMAALSLLVWRLVRSIRSRARELRQTTTRLSTIVTTSRDAIVVTDGDDRITEFNAAAESLFGLTRAEALGQPITRLCEPSELDGQTRRQRVTGFRCEGGELPLEASLGSEETPFGCVRVYVFRDITHRLAIEEDLRQSRDQALAGERAKARFLAVMSHEMRTPLNGIIGVIDLLRDELDTPRLRQYLEILESSGETLLSHINDVLDIAELEAVQVTLSQQVVDLDALSHSIMRGFEPAARARNIRLERIVHLPGSRLVRGDRARLRQIMNNLVDNAIKHTTSGTVALELTGTGHDGDPLVEIQVSDTGTGIAPTDRTRIFEDFVRIERQDGIDPGGTGLGLGITRRLAEAMGGEIGVESEPGEGSLFWVRLPLPALAADTDPDAQGEELFVASQVAPMRVLVVEDNPVNRFILREMLEKDGHLVDEAANGNDGLGLAEKRQFDLILMDIAMPGMDGAAATRKIRAGQGPNAKTRIVAFTAHVQAAESPRTLEAGFDQVLTKPVTWPMLRAVLRGQVPAAPVPGASDPLIDAAVLAALSVALGPEKRAALLRDFRTLGEELLQRLDAGDTAPDVLRDKVHWLAGSAAILGARRLHTALSDMETAIDSGQVSPAPEGLEPLFRATLAALDAEFTPAQLASE</sequence>
<keyword evidence="5" id="KW-0997">Cell inner membrane</keyword>
<keyword evidence="20" id="KW-1185">Reference proteome</keyword>
<evidence type="ECO:0000256" key="15">
    <source>
        <dbReference type="SAM" id="Phobius"/>
    </source>
</evidence>
<keyword evidence="6 14" id="KW-0597">Phosphoprotein</keyword>
<keyword evidence="13 15" id="KW-0472">Membrane</keyword>
<dbReference type="STRING" id="490829.SAMN05421850_101106"/>
<accession>A0A1G8GIW7</accession>
<keyword evidence="11 15" id="KW-1133">Transmembrane helix</keyword>
<dbReference type="GO" id="GO:0006355">
    <property type="term" value="P:regulation of DNA-templated transcription"/>
    <property type="evidence" value="ECO:0007669"/>
    <property type="project" value="InterPro"/>
</dbReference>
<dbReference type="InterPro" id="IPR003661">
    <property type="entry name" value="HisK_dim/P_dom"/>
</dbReference>
<dbReference type="Gene3D" id="1.10.287.130">
    <property type="match status" value="1"/>
</dbReference>
<dbReference type="EC" id="2.7.13.3" evidence="3"/>
<dbReference type="Gene3D" id="3.30.450.20">
    <property type="entry name" value="PAS domain"/>
    <property type="match status" value="1"/>
</dbReference>
<dbReference type="PANTHER" id="PTHR43047">
    <property type="entry name" value="TWO-COMPONENT HISTIDINE PROTEIN KINASE"/>
    <property type="match status" value="1"/>
</dbReference>
<reference evidence="19 20" key="1">
    <citation type="submission" date="2016-10" db="EMBL/GenBank/DDBJ databases">
        <authorList>
            <person name="de Groot N.N."/>
        </authorList>
    </citation>
    <scope>NUCLEOTIDE SEQUENCE [LARGE SCALE GENOMIC DNA]</scope>
    <source>
        <strain evidence="19 20">DSM 28010</strain>
    </source>
</reference>
<dbReference type="SUPFAM" id="SSF55785">
    <property type="entry name" value="PYP-like sensor domain (PAS domain)"/>
    <property type="match status" value="1"/>
</dbReference>
<dbReference type="InterPro" id="IPR000014">
    <property type="entry name" value="PAS"/>
</dbReference>
<dbReference type="SUPFAM" id="SSF55874">
    <property type="entry name" value="ATPase domain of HSP90 chaperone/DNA topoisomerase II/histidine kinase"/>
    <property type="match status" value="1"/>
</dbReference>
<keyword evidence="4" id="KW-1003">Cell membrane</keyword>
<dbReference type="InterPro" id="IPR035965">
    <property type="entry name" value="PAS-like_dom_sf"/>
</dbReference>
<proteinExistence type="predicted"/>
<evidence type="ECO:0000256" key="7">
    <source>
        <dbReference type="ARBA" id="ARBA00022679"/>
    </source>
</evidence>
<dbReference type="CDD" id="cd00130">
    <property type="entry name" value="PAS"/>
    <property type="match status" value="1"/>
</dbReference>
<evidence type="ECO:0000256" key="1">
    <source>
        <dbReference type="ARBA" id="ARBA00000085"/>
    </source>
</evidence>
<dbReference type="GO" id="GO:0000155">
    <property type="term" value="F:phosphorelay sensor kinase activity"/>
    <property type="evidence" value="ECO:0007669"/>
    <property type="project" value="InterPro"/>
</dbReference>
<dbReference type="EMBL" id="FNEB01000001">
    <property type="protein sequence ID" value="SDH94276.1"/>
    <property type="molecule type" value="Genomic_DNA"/>
</dbReference>
<dbReference type="CDD" id="cd00082">
    <property type="entry name" value="HisKA"/>
    <property type="match status" value="1"/>
</dbReference>
<evidence type="ECO:0000259" key="16">
    <source>
        <dbReference type="PROSITE" id="PS50109"/>
    </source>
</evidence>
<dbReference type="InterPro" id="IPR003594">
    <property type="entry name" value="HATPase_dom"/>
</dbReference>
<evidence type="ECO:0000259" key="17">
    <source>
        <dbReference type="PROSITE" id="PS50110"/>
    </source>
</evidence>
<dbReference type="InterPro" id="IPR004358">
    <property type="entry name" value="Sig_transdc_His_kin-like_C"/>
</dbReference>
<feature type="domain" description="Histidine kinase" evidence="16">
    <location>
        <begin position="351"/>
        <end position="571"/>
    </location>
</feature>
<dbReference type="InterPro" id="IPR001789">
    <property type="entry name" value="Sig_transdc_resp-reg_receiver"/>
</dbReference>
<dbReference type="SMART" id="SM00091">
    <property type="entry name" value="PAS"/>
    <property type="match status" value="1"/>
</dbReference>
<gene>
    <name evidence="19" type="ORF">SAMN05421850_101106</name>
</gene>
<dbReference type="PRINTS" id="PR00344">
    <property type="entry name" value="BCTRLSENSOR"/>
</dbReference>
<dbReference type="Pfam" id="PF00512">
    <property type="entry name" value="HisKA"/>
    <property type="match status" value="1"/>
</dbReference>
<organism evidence="19 20">
    <name type="scientific">Lutimaribacter saemankumensis</name>
    <dbReference type="NCBI Taxonomy" id="490829"/>
    <lineage>
        <taxon>Bacteria</taxon>
        <taxon>Pseudomonadati</taxon>
        <taxon>Pseudomonadota</taxon>
        <taxon>Alphaproteobacteria</taxon>
        <taxon>Rhodobacterales</taxon>
        <taxon>Roseobacteraceae</taxon>
        <taxon>Lutimaribacter</taxon>
    </lineage>
</organism>
<dbReference type="Gene3D" id="3.30.565.10">
    <property type="entry name" value="Histidine kinase-like ATPase, C-terminal domain"/>
    <property type="match status" value="1"/>
</dbReference>
<dbReference type="SUPFAM" id="SSF47384">
    <property type="entry name" value="Homodimeric domain of signal transducing histidine kinase"/>
    <property type="match status" value="1"/>
</dbReference>
<dbReference type="InterPro" id="IPR011006">
    <property type="entry name" value="CheY-like_superfamily"/>
</dbReference>
<evidence type="ECO:0000256" key="11">
    <source>
        <dbReference type="ARBA" id="ARBA00022989"/>
    </source>
</evidence>
<keyword evidence="10" id="KW-0067">ATP-binding</keyword>
<feature type="modified residue" description="4-aspartylphosphate" evidence="14">
    <location>
        <position position="644"/>
    </location>
</feature>
<evidence type="ECO:0000313" key="20">
    <source>
        <dbReference type="Proteomes" id="UP000199340"/>
    </source>
</evidence>
<keyword evidence="7" id="KW-0808">Transferase</keyword>
<comment type="catalytic activity">
    <reaction evidence="1">
        <text>ATP + protein L-histidine = ADP + protein N-phospho-L-histidine.</text>
        <dbReference type="EC" id="2.7.13.3"/>
    </reaction>
</comment>
<keyword evidence="8 15" id="KW-0812">Transmembrane</keyword>
<dbReference type="Pfam" id="PF00989">
    <property type="entry name" value="PAS"/>
    <property type="match status" value="1"/>
</dbReference>
<dbReference type="Gene3D" id="3.40.50.2300">
    <property type="match status" value="1"/>
</dbReference>
<evidence type="ECO:0000256" key="13">
    <source>
        <dbReference type="ARBA" id="ARBA00023136"/>
    </source>
</evidence>
<dbReference type="Gene3D" id="1.20.120.160">
    <property type="entry name" value="HPT domain"/>
    <property type="match status" value="1"/>
</dbReference>
<evidence type="ECO:0000256" key="4">
    <source>
        <dbReference type="ARBA" id="ARBA00022475"/>
    </source>
</evidence>
<name>A0A1G8GIW7_9RHOB</name>
<evidence type="ECO:0000256" key="5">
    <source>
        <dbReference type="ARBA" id="ARBA00022519"/>
    </source>
</evidence>
<feature type="transmembrane region" description="Helical" evidence="15">
    <location>
        <begin position="187"/>
        <end position="209"/>
    </location>
</feature>
<protein>
    <recommendedName>
        <fullName evidence="3">histidine kinase</fullName>
        <ecNumber evidence="3">2.7.13.3</ecNumber>
    </recommendedName>
</protein>
<keyword evidence="9" id="KW-0418">Kinase</keyword>
<dbReference type="SUPFAM" id="SSF52172">
    <property type="entry name" value="CheY-like"/>
    <property type="match status" value="1"/>
</dbReference>
<evidence type="ECO:0000256" key="14">
    <source>
        <dbReference type="PROSITE-ProRule" id="PRU00169"/>
    </source>
</evidence>
<dbReference type="RefSeq" id="WP_175491358.1">
    <property type="nucleotide sequence ID" value="NZ_FNEB01000001.1"/>
</dbReference>
<keyword evidence="10" id="KW-0547">Nucleotide-binding</keyword>
<dbReference type="SMART" id="SM00388">
    <property type="entry name" value="HisKA"/>
    <property type="match status" value="1"/>
</dbReference>
<evidence type="ECO:0000259" key="18">
    <source>
        <dbReference type="PROSITE" id="PS50112"/>
    </source>
</evidence>
<dbReference type="AlphaFoldDB" id="A0A1G8GIW7"/>
<keyword evidence="12" id="KW-0902">Two-component regulatory system</keyword>
<dbReference type="InterPro" id="IPR036097">
    <property type="entry name" value="HisK_dim/P_sf"/>
</dbReference>
<dbReference type="Pfam" id="PF01627">
    <property type="entry name" value="Hpt"/>
    <property type="match status" value="1"/>
</dbReference>
<dbReference type="InterPro" id="IPR013767">
    <property type="entry name" value="PAS_fold"/>
</dbReference>
<dbReference type="CDD" id="cd17546">
    <property type="entry name" value="REC_hyHK_CKI1_RcsC-like"/>
    <property type="match status" value="1"/>
</dbReference>
<evidence type="ECO:0000256" key="10">
    <source>
        <dbReference type="ARBA" id="ARBA00022840"/>
    </source>
</evidence>
<dbReference type="PROSITE" id="PS50112">
    <property type="entry name" value="PAS"/>
    <property type="match status" value="1"/>
</dbReference>
<dbReference type="NCBIfam" id="TIGR00229">
    <property type="entry name" value="sensory_box"/>
    <property type="match status" value="1"/>
</dbReference>
<evidence type="ECO:0000256" key="12">
    <source>
        <dbReference type="ARBA" id="ARBA00023012"/>
    </source>
</evidence>
<feature type="domain" description="PAS" evidence="18">
    <location>
        <begin position="222"/>
        <end position="277"/>
    </location>
</feature>
<dbReference type="InterPro" id="IPR036641">
    <property type="entry name" value="HPT_dom_sf"/>
</dbReference>
<dbReference type="Pfam" id="PF02518">
    <property type="entry name" value="HATPase_c"/>
    <property type="match status" value="1"/>
</dbReference>
<dbReference type="SMART" id="SM00448">
    <property type="entry name" value="REC"/>
    <property type="match status" value="1"/>
</dbReference>
<dbReference type="PROSITE" id="PS50109">
    <property type="entry name" value="HIS_KIN"/>
    <property type="match status" value="1"/>
</dbReference>
<evidence type="ECO:0000256" key="8">
    <source>
        <dbReference type="ARBA" id="ARBA00022692"/>
    </source>
</evidence>
<dbReference type="PROSITE" id="PS50110">
    <property type="entry name" value="RESPONSE_REGULATORY"/>
    <property type="match status" value="1"/>
</dbReference>
<dbReference type="InterPro" id="IPR008207">
    <property type="entry name" value="Sig_transdc_His_kin_Hpt_dom"/>
</dbReference>
<evidence type="ECO:0000256" key="3">
    <source>
        <dbReference type="ARBA" id="ARBA00012438"/>
    </source>
</evidence>
<dbReference type="Proteomes" id="UP000199340">
    <property type="component" value="Unassembled WGS sequence"/>
</dbReference>
<dbReference type="InterPro" id="IPR036890">
    <property type="entry name" value="HATPase_C_sf"/>
</dbReference>
<dbReference type="InterPro" id="IPR005467">
    <property type="entry name" value="His_kinase_dom"/>
</dbReference>
<dbReference type="SUPFAM" id="SSF47226">
    <property type="entry name" value="Histidine-containing phosphotransfer domain, HPT domain"/>
    <property type="match status" value="1"/>
</dbReference>
<evidence type="ECO:0000256" key="9">
    <source>
        <dbReference type="ARBA" id="ARBA00022777"/>
    </source>
</evidence>
<dbReference type="GO" id="GO:0005886">
    <property type="term" value="C:plasma membrane"/>
    <property type="evidence" value="ECO:0007669"/>
    <property type="project" value="UniProtKB-SubCell"/>
</dbReference>
<feature type="domain" description="Response regulatory" evidence="17">
    <location>
        <begin position="595"/>
        <end position="712"/>
    </location>
</feature>
<dbReference type="Pfam" id="PF00072">
    <property type="entry name" value="Response_reg"/>
    <property type="match status" value="1"/>
</dbReference>
<dbReference type="SMART" id="SM00387">
    <property type="entry name" value="HATPase_c"/>
    <property type="match status" value="1"/>
</dbReference>
<evidence type="ECO:0000256" key="2">
    <source>
        <dbReference type="ARBA" id="ARBA00004429"/>
    </source>
</evidence>
<comment type="subcellular location">
    <subcellularLocation>
        <location evidence="2">Cell inner membrane</location>
        <topology evidence="2">Multi-pass membrane protein</topology>
    </subcellularLocation>
</comment>
<feature type="transmembrane region" description="Helical" evidence="15">
    <location>
        <begin position="15"/>
        <end position="37"/>
    </location>
</feature>